<dbReference type="Proteomes" id="UP000018291">
    <property type="component" value="Unassembled WGS sequence"/>
</dbReference>
<comment type="caution">
    <text evidence="1">The sequence shown here is derived from an EMBL/GenBank/DDBJ whole genome shotgun (WGS) entry which is preliminary data.</text>
</comment>
<dbReference type="HOGENOM" id="CLU_3412457_0_0_11"/>
<proteinExistence type="predicted"/>
<gene>
    <name evidence="1" type="ORF">BN381_610012</name>
</gene>
<evidence type="ECO:0000313" key="2">
    <source>
        <dbReference type="Proteomes" id="UP000018291"/>
    </source>
</evidence>
<dbReference type="EMBL" id="CANL01000058">
    <property type="protein sequence ID" value="CCM65228.1"/>
    <property type="molecule type" value="Genomic_DNA"/>
</dbReference>
<name>R4Z3D0_9ACTN</name>
<sequence length="28" mass="3094">MVWLLMGLGVSKSELAIATVSLRDFVWA</sequence>
<keyword evidence="2" id="KW-1185">Reference proteome</keyword>
<reference evidence="1 2" key="1">
    <citation type="journal article" date="2013" name="ISME J.">
        <title>Metabolic model for the filamentous 'Candidatus Microthrix parvicella' based on genomic and metagenomic analyses.</title>
        <authorList>
            <person name="Jon McIlroy S."/>
            <person name="Kristiansen R."/>
            <person name="Albertsen M."/>
            <person name="Michael Karst S."/>
            <person name="Rossetti S."/>
            <person name="Lund Nielsen J."/>
            <person name="Tandoi V."/>
            <person name="James Seviour R."/>
            <person name="Nielsen P.H."/>
        </authorList>
    </citation>
    <scope>NUCLEOTIDE SEQUENCE [LARGE SCALE GENOMIC DNA]</scope>
    <source>
        <strain evidence="1 2">RN1</strain>
    </source>
</reference>
<accession>R4Z3D0</accession>
<protein>
    <submittedName>
        <fullName evidence="1">Uncharacterized protein</fullName>
    </submittedName>
</protein>
<dbReference type="AlphaFoldDB" id="R4Z3D0"/>
<organism evidence="1 2">
    <name type="scientific">Candidatus Neomicrothrix parvicella RN1</name>
    <dbReference type="NCBI Taxonomy" id="1229780"/>
    <lineage>
        <taxon>Bacteria</taxon>
        <taxon>Bacillati</taxon>
        <taxon>Actinomycetota</taxon>
        <taxon>Acidimicrobiia</taxon>
        <taxon>Acidimicrobiales</taxon>
        <taxon>Microthrixaceae</taxon>
        <taxon>Candidatus Neomicrothrix</taxon>
    </lineage>
</organism>
<evidence type="ECO:0000313" key="1">
    <source>
        <dbReference type="EMBL" id="CCM65228.1"/>
    </source>
</evidence>